<dbReference type="EMBL" id="MU394328">
    <property type="protein sequence ID" value="KAI6085154.1"/>
    <property type="molecule type" value="Genomic_DNA"/>
</dbReference>
<keyword evidence="2" id="KW-1185">Reference proteome</keyword>
<proteinExistence type="predicted"/>
<comment type="caution">
    <text evidence="1">The sequence shown here is derived from an EMBL/GenBank/DDBJ whole genome shotgun (WGS) entry which is preliminary data.</text>
</comment>
<protein>
    <submittedName>
        <fullName evidence="1">FAD/NAD(P)-binding domain-containing protein</fullName>
    </submittedName>
</protein>
<accession>A0ACC0CXN1</accession>
<reference evidence="1 2" key="1">
    <citation type="journal article" date="2022" name="New Phytol.">
        <title>Ecological generalism drives hyperdiversity of secondary metabolite gene clusters in xylarialean endophytes.</title>
        <authorList>
            <person name="Franco M.E.E."/>
            <person name="Wisecaver J.H."/>
            <person name="Arnold A.E."/>
            <person name="Ju Y.M."/>
            <person name="Slot J.C."/>
            <person name="Ahrendt S."/>
            <person name="Moore L.P."/>
            <person name="Eastman K.E."/>
            <person name="Scott K."/>
            <person name="Konkel Z."/>
            <person name="Mondo S.J."/>
            <person name="Kuo A."/>
            <person name="Hayes R.D."/>
            <person name="Haridas S."/>
            <person name="Andreopoulos B."/>
            <person name="Riley R."/>
            <person name="LaButti K."/>
            <person name="Pangilinan J."/>
            <person name="Lipzen A."/>
            <person name="Amirebrahimi M."/>
            <person name="Yan J."/>
            <person name="Adam C."/>
            <person name="Keymanesh K."/>
            <person name="Ng V."/>
            <person name="Louie K."/>
            <person name="Northen T."/>
            <person name="Drula E."/>
            <person name="Henrissat B."/>
            <person name="Hsieh H.M."/>
            <person name="Youens-Clark K."/>
            <person name="Lutzoni F."/>
            <person name="Miadlikowska J."/>
            <person name="Eastwood D.C."/>
            <person name="Hamelin R.C."/>
            <person name="Grigoriev I.V."/>
            <person name="U'Ren J.M."/>
        </authorList>
    </citation>
    <scope>NUCLEOTIDE SEQUENCE [LARGE SCALE GENOMIC DNA]</scope>
    <source>
        <strain evidence="1 2">ER1909</strain>
    </source>
</reference>
<sequence length="487" mass="54188">MSASQKPFRAVIVGGGLVALTAAHIFTKAGIDFVILERHENLLPEIGSLLNIWPPTFRVLDQLGLLDAMEPVLNVVNRGVSMSAEDGSIFSELDPDVLFVKHHGYGVRVAHRPYFIEVLYQTLPDSAKERIKLKKHVVNVNVSDDGVSVECADGTVEEGSIIIGADGVHSRVRQCMQALAAGKLIPDRSQPSKSPYLTTFRMLFGNIPVPPGQDTGVNYEGASERVSTQLITGKSQAWIGIYEAIDKPTSERVRYTEQDKEKILEKWGHLYAAPGLRIRDAFALQDGTPGLISLEEGHVDNWKWKRIVLMGDAIRKLEPHAGLGYNSGVIDVIVLANKLRRLLRTDPSPTTEALEAVFAKYQADRKKDEPKIDNMSRRRARTTAWLSPMNKIMTKYIAPHTNLAYYSMRYIMAPIISRVPVLEWLEEKSLPETLQVPYLYYPVPEGAELEDPVKRSRSSSYGLSILTGTAALAALAAVGFQYYRKLH</sequence>
<dbReference type="Proteomes" id="UP001497680">
    <property type="component" value="Unassembled WGS sequence"/>
</dbReference>
<gene>
    <name evidence="1" type="ORF">F4821DRAFT_153764</name>
</gene>
<organism evidence="1 2">
    <name type="scientific">Hypoxylon rubiginosum</name>
    <dbReference type="NCBI Taxonomy" id="110542"/>
    <lineage>
        <taxon>Eukaryota</taxon>
        <taxon>Fungi</taxon>
        <taxon>Dikarya</taxon>
        <taxon>Ascomycota</taxon>
        <taxon>Pezizomycotina</taxon>
        <taxon>Sordariomycetes</taxon>
        <taxon>Xylariomycetidae</taxon>
        <taxon>Xylariales</taxon>
        <taxon>Hypoxylaceae</taxon>
        <taxon>Hypoxylon</taxon>
    </lineage>
</organism>
<evidence type="ECO:0000313" key="2">
    <source>
        <dbReference type="Proteomes" id="UP001497680"/>
    </source>
</evidence>
<name>A0ACC0CXN1_9PEZI</name>
<evidence type="ECO:0000313" key="1">
    <source>
        <dbReference type="EMBL" id="KAI6085154.1"/>
    </source>
</evidence>